<dbReference type="RefSeq" id="WP_189000476.1">
    <property type="nucleotide sequence ID" value="NZ_BMOU01000006.1"/>
</dbReference>
<sequence length="143" mass="15832">MGRRTLVLVVREDGRFDCRVAHWGVDADPFAQSRPLGSAWSAATVRELLDATFEQVLVCDGSVRRYCVCWLDPRLADPGDVALARTDDPAALRAWWVEEKSRACEAVRSGAAETVRAELLAALRERTDAVHLPDDAPFLRGAR</sequence>
<dbReference type="AlphaFoldDB" id="A0A830GR42"/>
<proteinExistence type="predicted"/>
<dbReference type="EMBL" id="BMOU01000006">
    <property type="protein sequence ID" value="GGO00131.1"/>
    <property type="molecule type" value="Genomic_DNA"/>
</dbReference>
<protein>
    <submittedName>
        <fullName evidence="1">Uncharacterized protein</fullName>
    </submittedName>
</protein>
<accession>A0A830GR42</accession>
<evidence type="ECO:0000313" key="1">
    <source>
        <dbReference type="EMBL" id="GGO00131.1"/>
    </source>
</evidence>
<reference evidence="1" key="2">
    <citation type="submission" date="2020-09" db="EMBL/GenBank/DDBJ databases">
        <authorList>
            <person name="Sun Q."/>
            <person name="Ohkuma M."/>
        </authorList>
    </citation>
    <scope>NUCLEOTIDE SEQUENCE</scope>
    <source>
        <strain evidence="1">JCM 17820</strain>
    </source>
</reference>
<keyword evidence="2" id="KW-1185">Reference proteome</keyword>
<organism evidence="1 2">
    <name type="scientific">Haloarcula pellucida</name>
    <dbReference type="NCBI Taxonomy" id="1427151"/>
    <lineage>
        <taxon>Archaea</taxon>
        <taxon>Methanobacteriati</taxon>
        <taxon>Methanobacteriota</taxon>
        <taxon>Stenosarchaea group</taxon>
        <taxon>Halobacteria</taxon>
        <taxon>Halobacteriales</taxon>
        <taxon>Haloarculaceae</taxon>
        <taxon>Haloarcula</taxon>
    </lineage>
</organism>
<evidence type="ECO:0000313" key="2">
    <source>
        <dbReference type="Proteomes" id="UP000605784"/>
    </source>
</evidence>
<comment type="caution">
    <text evidence="1">The sequence shown here is derived from an EMBL/GenBank/DDBJ whole genome shotgun (WGS) entry which is preliminary data.</text>
</comment>
<dbReference type="Proteomes" id="UP000605784">
    <property type="component" value="Unassembled WGS sequence"/>
</dbReference>
<name>A0A830GR42_9EURY</name>
<gene>
    <name evidence="1" type="ORF">GCM10009030_32430</name>
</gene>
<reference evidence="1" key="1">
    <citation type="journal article" date="2014" name="Int. J. Syst. Evol. Microbiol.">
        <title>Complete genome sequence of Corynebacterium casei LMG S-19264T (=DSM 44701T), isolated from a smear-ripened cheese.</title>
        <authorList>
            <consortium name="US DOE Joint Genome Institute (JGI-PGF)"/>
            <person name="Walter F."/>
            <person name="Albersmeier A."/>
            <person name="Kalinowski J."/>
            <person name="Ruckert C."/>
        </authorList>
    </citation>
    <scope>NUCLEOTIDE SEQUENCE</scope>
    <source>
        <strain evidence="1">JCM 17820</strain>
    </source>
</reference>